<dbReference type="EMBL" id="JBHSGN010000093">
    <property type="protein sequence ID" value="MFC4675190.1"/>
    <property type="molecule type" value="Genomic_DNA"/>
</dbReference>
<comment type="caution">
    <text evidence="1">The sequence shown here is derived from an EMBL/GenBank/DDBJ whole genome shotgun (WGS) entry which is preliminary data.</text>
</comment>
<dbReference type="SUPFAM" id="SSF101898">
    <property type="entry name" value="NHL repeat"/>
    <property type="match status" value="1"/>
</dbReference>
<organism evidence="1 2">
    <name type="scientific">Dysgonomonas termitidis</name>
    <dbReference type="NCBI Taxonomy" id="1516126"/>
    <lineage>
        <taxon>Bacteria</taxon>
        <taxon>Pseudomonadati</taxon>
        <taxon>Bacteroidota</taxon>
        <taxon>Bacteroidia</taxon>
        <taxon>Bacteroidales</taxon>
        <taxon>Dysgonomonadaceae</taxon>
        <taxon>Dysgonomonas</taxon>
    </lineage>
</organism>
<accession>A0ABV9KY53</accession>
<dbReference type="InterPro" id="IPR015915">
    <property type="entry name" value="Kelch-typ_b-propeller"/>
</dbReference>
<sequence>MSRRSTYDIMHAYSIENAGINRDYYVPTYYNGRIYVFRKNQVMIIDEDDTLEFKDLALNISYHILSSMVIGDKIYLGDSDQFHIYDTGTDTVSTVSSPGFMICGMALSPAGKIYCTHWSPAGGSNDRKILIINTADNSISYLPGYSFSSEFTSGDTGVTGPDGFLYFFDNTNLLVIDPAGNSFERIPHGLNAPSRVIVHNGNIYIYGQARKLYRFDSSNRQYTEIPIPGSQVSSLYFFYKMISLNDTCILFTPSGAKGIMLLNTATNTCRVSQNYIGSLSTSTGDLDAARMGETNKIYLIPRSSTAKRSILVTVLNASAYMPPAP</sequence>
<protein>
    <recommendedName>
        <fullName evidence="3">Cell surface protein</fullName>
    </recommendedName>
</protein>
<evidence type="ECO:0000313" key="1">
    <source>
        <dbReference type="EMBL" id="MFC4675190.1"/>
    </source>
</evidence>
<reference evidence="2" key="1">
    <citation type="journal article" date="2019" name="Int. J. Syst. Evol. Microbiol.">
        <title>The Global Catalogue of Microorganisms (GCM) 10K type strain sequencing project: providing services to taxonomists for standard genome sequencing and annotation.</title>
        <authorList>
            <consortium name="The Broad Institute Genomics Platform"/>
            <consortium name="The Broad Institute Genome Sequencing Center for Infectious Disease"/>
            <person name="Wu L."/>
            <person name="Ma J."/>
        </authorList>
    </citation>
    <scope>NUCLEOTIDE SEQUENCE [LARGE SCALE GENOMIC DNA]</scope>
    <source>
        <strain evidence="2">CCUG 66188</strain>
    </source>
</reference>
<evidence type="ECO:0008006" key="3">
    <source>
        <dbReference type="Google" id="ProtNLM"/>
    </source>
</evidence>
<keyword evidence="2" id="KW-1185">Reference proteome</keyword>
<dbReference type="Proteomes" id="UP001596023">
    <property type="component" value="Unassembled WGS sequence"/>
</dbReference>
<name>A0ABV9KY53_9BACT</name>
<gene>
    <name evidence="1" type="ORF">ACFO6W_15930</name>
</gene>
<dbReference type="RefSeq" id="WP_379998193.1">
    <property type="nucleotide sequence ID" value="NZ_JBHSGN010000093.1"/>
</dbReference>
<dbReference type="Gene3D" id="2.120.10.80">
    <property type="entry name" value="Kelch-type beta propeller"/>
    <property type="match status" value="1"/>
</dbReference>
<proteinExistence type="predicted"/>
<evidence type="ECO:0000313" key="2">
    <source>
        <dbReference type="Proteomes" id="UP001596023"/>
    </source>
</evidence>